<reference evidence="2" key="1">
    <citation type="journal article" date="2013" name="Nat. Genet.">
        <title>The duck genome and transcriptome provide insight into an avian influenza virus reservoir species.</title>
        <authorList>
            <person name="Huang Y."/>
            <person name="Li Y."/>
            <person name="Burt D.W."/>
            <person name="Chen H."/>
            <person name="Zhang Y."/>
            <person name="Qian W."/>
            <person name="Kim H."/>
            <person name="Gan S."/>
            <person name="Zhao Y."/>
            <person name="Li J."/>
            <person name="Yi K."/>
            <person name="Feng H."/>
            <person name="Zhu P."/>
            <person name="Li B."/>
            <person name="Liu Q."/>
            <person name="Fairley S."/>
            <person name="Magor K.E."/>
            <person name="Du Z."/>
            <person name="Hu X."/>
            <person name="Goodman L."/>
            <person name="Tafer H."/>
            <person name="Vignal A."/>
            <person name="Lee T."/>
            <person name="Kim K.W."/>
            <person name="Sheng Z."/>
            <person name="An Y."/>
            <person name="Searle S."/>
            <person name="Herrero J."/>
            <person name="Groenen M.A."/>
            <person name="Crooijmans R.P."/>
            <person name="Faraut T."/>
            <person name="Cai Q."/>
            <person name="Webster R.G."/>
            <person name="Aldridge J.R."/>
            <person name="Warren W.C."/>
            <person name="Bartschat S."/>
            <person name="Kehr S."/>
            <person name="Marz M."/>
            <person name="Stadler P.F."/>
            <person name="Smith J."/>
            <person name="Kraus R.H."/>
            <person name="Zhao Y."/>
            <person name="Ren L."/>
            <person name="Fei J."/>
            <person name="Morisson M."/>
            <person name="Kaiser P."/>
            <person name="Griffin D.K."/>
            <person name="Rao M."/>
            <person name="Pitel F."/>
            <person name="Wang J."/>
            <person name="Li N."/>
        </authorList>
    </citation>
    <scope>NUCLEOTIDE SEQUENCE [LARGE SCALE GENOMIC DNA]</scope>
</reference>
<dbReference type="Proteomes" id="UP000296049">
    <property type="component" value="Unassembled WGS sequence"/>
</dbReference>
<evidence type="ECO:0000313" key="2">
    <source>
        <dbReference type="Proteomes" id="UP000296049"/>
    </source>
</evidence>
<dbReference type="EMBL" id="KB743612">
    <property type="protein sequence ID" value="EOA97757.1"/>
    <property type="molecule type" value="Genomic_DNA"/>
</dbReference>
<dbReference type="AlphaFoldDB" id="R0LBV1"/>
<gene>
    <name evidence="1" type="ORF">Anapl_09203</name>
</gene>
<proteinExistence type="predicted"/>
<name>R0LBV1_ANAPL</name>
<keyword evidence="2" id="KW-1185">Reference proteome</keyword>
<organism evidence="1 2">
    <name type="scientific">Anas platyrhynchos</name>
    <name type="common">Mallard</name>
    <name type="synonym">Anas boschas</name>
    <dbReference type="NCBI Taxonomy" id="8839"/>
    <lineage>
        <taxon>Eukaryota</taxon>
        <taxon>Metazoa</taxon>
        <taxon>Chordata</taxon>
        <taxon>Craniata</taxon>
        <taxon>Vertebrata</taxon>
        <taxon>Euteleostomi</taxon>
        <taxon>Archelosauria</taxon>
        <taxon>Archosauria</taxon>
        <taxon>Dinosauria</taxon>
        <taxon>Saurischia</taxon>
        <taxon>Theropoda</taxon>
        <taxon>Coelurosauria</taxon>
        <taxon>Aves</taxon>
        <taxon>Neognathae</taxon>
        <taxon>Galloanserae</taxon>
        <taxon>Anseriformes</taxon>
        <taxon>Anatidae</taxon>
        <taxon>Anatinae</taxon>
        <taxon>Anas</taxon>
    </lineage>
</organism>
<accession>R0LBV1</accession>
<evidence type="ECO:0000313" key="1">
    <source>
        <dbReference type="EMBL" id="EOA97757.1"/>
    </source>
</evidence>
<sequence>MQADGSDLSDSSADYGCHCTDTMKYRQKRACNYLLIYVWAAKTPLQTVHFNNKHHNCSSNLCNPQEACTIDLRNGKRALQCSLMAPVKVGNDAIEAELIIDKCTSIKRINTLKTSRVSNIVMGALQMPMPANQLAIIDGFQVIRDNAAFNTTEYFCVFSEQVVLLQHSLPRATPKEQEQNAIAAYKMFGVLRCQDSSSVNTGACESCHSRILGLETQGNIPQAAAGTKSKTAHEENHSLLQSASPCLWLADWAAELTGKEANRSTRAMSEVAPADL</sequence>
<protein>
    <submittedName>
        <fullName evidence="1">Uncharacterized protein</fullName>
    </submittedName>
</protein>